<dbReference type="RefSeq" id="WP_175103072.1">
    <property type="nucleotide sequence ID" value="NZ_CADIKM010000002.1"/>
</dbReference>
<dbReference type="InterPro" id="IPR037925">
    <property type="entry name" value="FlgE/F/G-like"/>
</dbReference>
<dbReference type="NCBIfam" id="TIGR03506">
    <property type="entry name" value="FlgEFG_subfam"/>
    <property type="match status" value="1"/>
</dbReference>
<accession>A0A6S7AUJ8</accession>
<evidence type="ECO:0000256" key="3">
    <source>
        <dbReference type="ARBA" id="ARBA00023143"/>
    </source>
</evidence>
<dbReference type="InterPro" id="IPR020013">
    <property type="entry name" value="Flagellar_FlgE/F/G"/>
</dbReference>
<evidence type="ECO:0000256" key="5">
    <source>
        <dbReference type="ARBA" id="ARBA00040228"/>
    </source>
</evidence>
<sequence>MDRLIYTAMTGASQALEEQATIANNLANTSTTGFKAQLSAYRAVPLKTQDQIATNNNDVTRTFVLTSTPVADYSSGIITQTGNPTDVAIQGSGWFAVQAADGSEGYTRNGTFHVDENGQLVTSQNLVVEGNQGPISIPPGGTLHIGSDGTVSVLGAGDPPNTIAVVDRLKLVNPANSLMGRSDDGLFRTTDGSTPDVDPTVQVVGGAVETSNVNPVEAMVSMIANGRQFEMQMKLLQTADSNEQSANALLNFSS</sequence>
<evidence type="ECO:0000313" key="11">
    <source>
        <dbReference type="Proteomes" id="UP000494115"/>
    </source>
</evidence>
<evidence type="ECO:0000256" key="6">
    <source>
        <dbReference type="RuleBase" id="RU362116"/>
    </source>
</evidence>
<reference evidence="10 11" key="1">
    <citation type="submission" date="2020-04" db="EMBL/GenBank/DDBJ databases">
        <authorList>
            <person name="De Canck E."/>
        </authorList>
    </citation>
    <scope>NUCLEOTIDE SEQUENCE [LARGE SCALE GENOMIC DNA]</scope>
    <source>
        <strain evidence="10 11">LMG 28138</strain>
    </source>
</reference>
<comment type="similarity">
    <text evidence="2 6">Belongs to the flagella basal body rod proteins family.</text>
</comment>
<feature type="domain" description="Flagellar basal-body/hook protein C-terminal" evidence="8">
    <location>
        <begin position="205"/>
        <end position="249"/>
    </location>
</feature>
<gene>
    <name evidence="10" type="primary">flgF</name>
    <name evidence="10" type="ORF">LMG28138_00510</name>
</gene>
<dbReference type="InterPro" id="IPR053967">
    <property type="entry name" value="LlgE_F_G-like_D1"/>
</dbReference>
<keyword evidence="11" id="KW-1185">Reference proteome</keyword>
<feature type="domain" description="Flagellar hook protein FlgE/F/G-like D1" evidence="9">
    <location>
        <begin position="88"/>
        <end position="153"/>
    </location>
</feature>
<name>A0A6S7AUJ8_9BURK</name>
<dbReference type="InterPro" id="IPR001444">
    <property type="entry name" value="Flag_bb_rod_N"/>
</dbReference>
<keyword evidence="3 6" id="KW-0975">Bacterial flagellum</keyword>
<dbReference type="SUPFAM" id="SSF117143">
    <property type="entry name" value="Flagellar hook protein flgE"/>
    <property type="match status" value="1"/>
</dbReference>
<keyword evidence="10" id="KW-0282">Flagellum</keyword>
<dbReference type="AlphaFoldDB" id="A0A6S7AUJ8"/>
<dbReference type="InterPro" id="IPR010930">
    <property type="entry name" value="Flg_bb/hook_C_dom"/>
</dbReference>
<comment type="subunit">
    <text evidence="4 6">The basal body constitutes a major portion of the flagellar organelle and consists of five rings (E,L,P,S, and M) mounted on a central rod. The rod consists of about 26 subunits of FlgG in the distal portion, and FlgB, FlgC and FlgF are thought to build up the proximal portion of the rod with about 6 subunits each.</text>
</comment>
<dbReference type="PROSITE" id="PS00588">
    <property type="entry name" value="FLAGELLA_BB_ROD"/>
    <property type="match status" value="1"/>
</dbReference>
<evidence type="ECO:0000256" key="1">
    <source>
        <dbReference type="ARBA" id="ARBA00004117"/>
    </source>
</evidence>
<feature type="domain" description="Flagellar basal body rod protein N-terminal" evidence="7">
    <location>
        <begin position="5"/>
        <end position="35"/>
    </location>
</feature>
<evidence type="ECO:0000259" key="8">
    <source>
        <dbReference type="Pfam" id="PF06429"/>
    </source>
</evidence>
<evidence type="ECO:0000256" key="2">
    <source>
        <dbReference type="ARBA" id="ARBA00009677"/>
    </source>
</evidence>
<protein>
    <recommendedName>
        <fullName evidence="5 6">Flagellar basal-body rod protein FlgF</fullName>
    </recommendedName>
</protein>
<comment type="subcellular location">
    <subcellularLocation>
        <location evidence="1 6">Bacterial flagellum basal body</location>
    </subcellularLocation>
</comment>
<dbReference type="PANTHER" id="PTHR30435:SF18">
    <property type="entry name" value="FLAGELLAR BASAL-BODY ROD PROTEIN FLGF"/>
    <property type="match status" value="1"/>
</dbReference>
<dbReference type="Pfam" id="PF06429">
    <property type="entry name" value="Flg_bbr_C"/>
    <property type="match status" value="1"/>
</dbReference>
<organism evidence="10 11">
    <name type="scientific">Pararobbsia alpina</name>
    <dbReference type="NCBI Taxonomy" id="621374"/>
    <lineage>
        <taxon>Bacteria</taxon>
        <taxon>Pseudomonadati</taxon>
        <taxon>Pseudomonadota</taxon>
        <taxon>Betaproteobacteria</taxon>
        <taxon>Burkholderiales</taxon>
        <taxon>Burkholderiaceae</taxon>
        <taxon>Pararobbsia</taxon>
    </lineage>
</organism>
<keyword evidence="10" id="KW-0969">Cilium</keyword>
<dbReference type="EMBL" id="CADIKM010000002">
    <property type="protein sequence ID" value="CAB3778553.1"/>
    <property type="molecule type" value="Genomic_DNA"/>
</dbReference>
<evidence type="ECO:0000256" key="4">
    <source>
        <dbReference type="ARBA" id="ARBA00038560"/>
    </source>
</evidence>
<dbReference type="Proteomes" id="UP000494115">
    <property type="component" value="Unassembled WGS sequence"/>
</dbReference>
<dbReference type="NCBIfam" id="NF009280">
    <property type="entry name" value="PRK12640.1"/>
    <property type="match status" value="1"/>
</dbReference>
<dbReference type="GO" id="GO:0071978">
    <property type="term" value="P:bacterial-type flagellum-dependent swarming motility"/>
    <property type="evidence" value="ECO:0007669"/>
    <property type="project" value="TreeGrafter"/>
</dbReference>
<evidence type="ECO:0000259" key="7">
    <source>
        <dbReference type="Pfam" id="PF00460"/>
    </source>
</evidence>
<evidence type="ECO:0000313" key="10">
    <source>
        <dbReference type="EMBL" id="CAB3778553.1"/>
    </source>
</evidence>
<dbReference type="Pfam" id="PF22692">
    <property type="entry name" value="LlgE_F_G_D1"/>
    <property type="match status" value="1"/>
</dbReference>
<proteinExistence type="inferred from homology"/>
<dbReference type="InterPro" id="IPR019776">
    <property type="entry name" value="Flagellar_basal_body_rod_CS"/>
</dbReference>
<dbReference type="PANTHER" id="PTHR30435">
    <property type="entry name" value="FLAGELLAR PROTEIN"/>
    <property type="match status" value="1"/>
</dbReference>
<dbReference type="GO" id="GO:0030694">
    <property type="term" value="C:bacterial-type flagellum basal body, rod"/>
    <property type="evidence" value="ECO:0007669"/>
    <property type="project" value="UniProtKB-UniRule"/>
</dbReference>
<keyword evidence="10" id="KW-0966">Cell projection</keyword>
<evidence type="ECO:0000259" key="9">
    <source>
        <dbReference type="Pfam" id="PF22692"/>
    </source>
</evidence>
<dbReference type="Pfam" id="PF00460">
    <property type="entry name" value="Flg_bb_rod"/>
    <property type="match status" value="1"/>
</dbReference>